<keyword evidence="3" id="KW-1185">Reference proteome</keyword>
<dbReference type="GO" id="GO:0004177">
    <property type="term" value="F:aminopeptidase activity"/>
    <property type="evidence" value="ECO:0007669"/>
    <property type="project" value="TreeGrafter"/>
</dbReference>
<evidence type="ECO:0000313" key="2">
    <source>
        <dbReference type="EMBL" id="ANP46712.1"/>
    </source>
</evidence>
<dbReference type="Proteomes" id="UP000092498">
    <property type="component" value="Chromosome"/>
</dbReference>
<evidence type="ECO:0000256" key="1">
    <source>
        <dbReference type="ARBA" id="ARBA00007068"/>
    </source>
</evidence>
<dbReference type="STRING" id="1759059.ATE48_12695"/>
<name>A0A1B1AJH4_9PROT</name>
<dbReference type="Pfam" id="PF03576">
    <property type="entry name" value="Peptidase_S58"/>
    <property type="match status" value="1"/>
</dbReference>
<dbReference type="AlphaFoldDB" id="A0A1B1AJH4"/>
<sequence>MTPPRARLRDLGLRIGHLPTGPLNAITDVPGVRVGHIDVRADQPRVVRSGVTAIVPFDFLKQSVFAGFDRYNGFGEVTGSHWIAETGTLASPIVLTSAFSIGVARDALLALPFKLGVADRWHQPCAAETYDGVLSDGLSAPITRAHVEAALDAASAGAVAEGGVGGGSGMMSFEFKSGIGTASRQVRCGGVLTNVGVLVQSNFGNRSQLTVDGVPVGRHIGYDIVDSPQRREDDQAEETKGSIIIIVATDAPLMPPQLNRLARRAGIGLSRVGGFGNNRSGDFTIALSTGNALPFHQTGVTEGLRMMGNEDMNPMFPAVAEATEEAIVNALTASETMQGVGGTTVHALPLPELIAVMSRYGRPPQT</sequence>
<dbReference type="EMBL" id="CP013244">
    <property type="protein sequence ID" value="ANP46712.1"/>
    <property type="molecule type" value="Genomic_DNA"/>
</dbReference>
<protein>
    <recommendedName>
        <fullName evidence="4">Aminopeptidase</fullName>
    </recommendedName>
</protein>
<dbReference type="Gene3D" id="3.60.70.12">
    <property type="entry name" value="L-amino peptidase D-ALA esterase/amidase"/>
    <property type="match status" value="1"/>
</dbReference>
<evidence type="ECO:0000313" key="3">
    <source>
        <dbReference type="Proteomes" id="UP000092498"/>
    </source>
</evidence>
<proteinExistence type="inferred from homology"/>
<dbReference type="InterPro" id="IPR016117">
    <property type="entry name" value="ArgJ-like_dom_sf"/>
</dbReference>
<dbReference type="SUPFAM" id="SSF56266">
    <property type="entry name" value="DmpA/ArgJ-like"/>
    <property type="match status" value="1"/>
</dbReference>
<dbReference type="InterPro" id="IPR005321">
    <property type="entry name" value="Peptidase_S58_DmpA"/>
</dbReference>
<dbReference type="KEGG" id="cbot:ATE48_12695"/>
<organism evidence="2 3">
    <name type="scientific">Candidatus Viadribacter manganicus</name>
    <dbReference type="NCBI Taxonomy" id="1759059"/>
    <lineage>
        <taxon>Bacteria</taxon>
        <taxon>Pseudomonadati</taxon>
        <taxon>Pseudomonadota</taxon>
        <taxon>Alphaproteobacteria</taxon>
        <taxon>Hyphomonadales</taxon>
        <taxon>Hyphomonadaceae</taxon>
        <taxon>Candidatus Viadribacter</taxon>
    </lineage>
</organism>
<gene>
    <name evidence="2" type="ORF">ATE48_12695</name>
</gene>
<accession>A0A1B1AJH4</accession>
<dbReference type="OrthoDB" id="9770388at2"/>
<dbReference type="InParanoid" id="A0A1B1AJH4"/>
<evidence type="ECO:0008006" key="4">
    <source>
        <dbReference type="Google" id="ProtNLM"/>
    </source>
</evidence>
<dbReference type="PANTHER" id="PTHR36512:SF3">
    <property type="entry name" value="BLR5678 PROTEIN"/>
    <property type="match status" value="1"/>
</dbReference>
<reference evidence="2 3" key="1">
    <citation type="submission" date="2015-11" db="EMBL/GenBank/DDBJ databases">
        <title>Whole-Genome Sequence of Candidatus Oderbacter manganicum from the National Park Lower Oder Valley, Germany.</title>
        <authorList>
            <person name="Braun B."/>
            <person name="Liere K."/>
            <person name="Szewzyk U."/>
        </authorList>
    </citation>
    <scope>NUCLEOTIDE SEQUENCE [LARGE SCALE GENOMIC DNA]</scope>
    <source>
        <strain evidence="2 3">OTSz_A_272</strain>
    </source>
</reference>
<dbReference type="RefSeq" id="WP_066772080.1">
    <property type="nucleotide sequence ID" value="NZ_CP013244.1"/>
</dbReference>
<dbReference type="PANTHER" id="PTHR36512">
    <property type="entry name" value="D-AMINOPEPTIDASE"/>
    <property type="match status" value="1"/>
</dbReference>
<comment type="similarity">
    <text evidence="1">Belongs to the peptidase S58 family.</text>
</comment>